<dbReference type="InterPro" id="IPR048950">
    <property type="entry name" value="Ppx_GppA_C"/>
</dbReference>
<dbReference type="Pfam" id="PF02541">
    <property type="entry name" value="Ppx-GppA"/>
    <property type="match status" value="1"/>
</dbReference>
<reference evidence="5 6" key="1">
    <citation type="submission" date="2018-01" db="EMBL/GenBank/DDBJ databases">
        <title>Genome Sequencing and Assembly of Anaerobacter polyendosporus strain CT4.</title>
        <authorList>
            <person name="Tachaapaikoon C."/>
            <person name="Sutheeworapong S."/>
            <person name="Jenjaroenpun P."/>
            <person name="Wongsurawat T."/>
            <person name="Nookeaw I."/>
            <person name="Cheawchanlertfa P."/>
            <person name="Kosugi A."/>
            <person name="Cheevadhanarak S."/>
            <person name="Ratanakhanokchai K."/>
        </authorList>
    </citation>
    <scope>NUCLEOTIDE SEQUENCE [LARGE SCALE GENOMIC DNA]</scope>
    <source>
        <strain evidence="5 6">CT4</strain>
    </source>
</reference>
<evidence type="ECO:0000256" key="1">
    <source>
        <dbReference type="ARBA" id="ARBA00007125"/>
    </source>
</evidence>
<dbReference type="InterPro" id="IPR050273">
    <property type="entry name" value="GppA/Ppx_hydrolase"/>
</dbReference>
<dbReference type="Pfam" id="PF21447">
    <property type="entry name" value="Ppx-GppA_III"/>
    <property type="match status" value="1"/>
</dbReference>
<organism evidence="5 6">
    <name type="scientific">Clostridium manihotivorum</name>
    <dbReference type="NCBI Taxonomy" id="2320868"/>
    <lineage>
        <taxon>Bacteria</taxon>
        <taxon>Bacillati</taxon>
        <taxon>Bacillota</taxon>
        <taxon>Clostridia</taxon>
        <taxon>Eubacteriales</taxon>
        <taxon>Clostridiaceae</taxon>
        <taxon>Clostridium</taxon>
    </lineage>
</organism>
<evidence type="ECO:0000313" key="5">
    <source>
        <dbReference type="EMBL" id="QAA33868.1"/>
    </source>
</evidence>
<dbReference type="GO" id="GO:0016787">
    <property type="term" value="F:hydrolase activity"/>
    <property type="evidence" value="ECO:0007669"/>
    <property type="project" value="UniProtKB-KW"/>
</dbReference>
<keyword evidence="2" id="KW-0378">Hydrolase</keyword>
<dbReference type="SUPFAM" id="SSF53067">
    <property type="entry name" value="Actin-like ATPase domain"/>
    <property type="match status" value="2"/>
</dbReference>
<dbReference type="KEGG" id="cmah:C1I91_20775"/>
<name>A0A410DXZ4_9CLOT</name>
<dbReference type="Gene3D" id="3.30.420.40">
    <property type="match status" value="1"/>
</dbReference>
<accession>A0A410DXZ4</accession>
<sequence>MKRFGVIDLGSNSTRVMLAQVEDSGYFKIIDEIKETIRLGEDISKTSAISVEKMEKTLSTLRAFKALCIESGASEIILVATEALRCATNKKILKDKIEKELSLKIRILNFDEEIYYNHLSIKNSLYYKNSLMVDISGNHTHLAWIKNNEIIKKITIPLGCINISNDYELTDVISYNNCLAATRYVEDAIKSIPWLFDTEFDSIIGIGGTIRNIAKIQKHTKRYPIGTLHNYSFDDYDLSEIYNLLKCKNLKGRSKVEGLSVDRADVIFGGIIVLDKLVQLLSIKNIKICGRGLREGILQEYLNNNYTTAWDDILDYSIDGIVETLNINRKHALKVHEITGKLFKELQPLHRLGDEYSNIIKTASLLHDCGTSIRYYDHHIHSLYIILNSAISGLSHREILMSALIASMHRNNNFQLPFIKYSSIINRMDIDAIESIGILLRIAEGLDRSLEGAIKDFEVIIDEDTVLLSLSSDNDLILEIGQAMRASNKFYEIYDKKLVVEKSVKE</sequence>
<dbReference type="InterPro" id="IPR003695">
    <property type="entry name" value="Ppx_GppA_N"/>
</dbReference>
<feature type="domain" description="Ppx/GppA phosphatase N-terminal" evidence="3">
    <location>
        <begin position="23"/>
        <end position="303"/>
    </location>
</feature>
<evidence type="ECO:0000313" key="6">
    <source>
        <dbReference type="Proteomes" id="UP000286268"/>
    </source>
</evidence>
<dbReference type="PANTHER" id="PTHR30005:SF0">
    <property type="entry name" value="RETROGRADE REGULATION PROTEIN 2"/>
    <property type="match status" value="1"/>
</dbReference>
<gene>
    <name evidence="5" type="ORF">C1I91_20775</name>
</gene>
<comment type="similarity">
    <text evidence="1">Belongs to the GppA/Ppx family.</text>
</comment>
<dbReference type="EMBL" id="CP025746">
    <property type="protein sequence ID" value="QAA33868.1"/>
    <property type="molecule type" value="Genomic_DNA"/>
</dbReference>
<dbReference type="OrthoDB" id="9807195at2"/>
<dbReference type="PIRSF" id="PIRSF001267">
    <property type="entry name" value="Pyrophosphatase_GppA_Ppx"/>
    <property type="match status" value="1"/>
</dbReference>
<evidence type="ECO:0000259" key="4">
    <source>
        <dbReference type="Pfam" id="PF21447"/>
    </source>
</evidence>
<dbReference type="Gene3D" id="3.30.420.150">
    <property type="entry name" value="Exopolyphosphatase. Domain 2"/>
    <property type="match status" value="1"/>
</dbReference>
<dbReference type="InterPro" id="IPR030673">
    <property type="entry name" value="PyroPPase_GppA_Ppx"/>
</dbReference>
<proteinExistence type="inferred from homology"/>
<dbReference type="InterPro" id="IPR043129">
    <property type="entry name" value="ATPase_NBD"/>
</dbReference>
<dbReference type="Gene3D" id="1.10.3210.10">
    <property type="entry name" value="Hypothetical protein af1432"/>
    <property type="match status" value="1"/>
</dbReference>
<feature type="domain" description="Ppx/GppA phosphatase C-terminal" evidence="4">
    <location>
        <begin position="316"/>
        <end position="474"/>
    </location>
</feature>
<dbReference type="Proteomes" id="UP000286268">
    <property type="component" value="Chromosome"/>
</dbReference>
<evidence type="ECO:0000256" key="2">
    <source>
        <dbReference type="ARBA" id="ARBA00022801"/>
    </source>
</evidence>
<dbReference type="RefSeq" id="WP_128214589.1">
    <property type="nucleotide sequence ID" value="NZ_CP025746.1"/>
</dbReference>
<dbReference type="CDD" id="cd24052">
    <property type="entry name" value="ASKHA_NBD_HpPPX-GppA-like"/>
    <property type="match status" value="1"/>
</dbReference>
<evidence type="ECO:0000259" key="3">
    <source>
        <dbReference type="Pfam" id="PF02541"/>
    </source>
</evidence>
<keyword evidence="6" id="KW-1185">Reference proteome</keyword>
<protein>
    <submittedName>
        <fullName evidence="5">Ppx/GppA family phosphatase</fullName>
    </submittedName>
</protein>
<dbReference type="SUPFAM" id="SSF109604">
    <property type="entry name" value="HD-domain/PDEase-like"/>
    <property type="match status" value="1"/>
</dbReference>
<dbReference type="AlphaFoldDB" id="A0A410DXZ4"/>
<dbReference type="PANTHER" id="PTHR30005">
    <property type="entry name" value="EXOPOLYPHOSPHATASE"/>
    <property type="match status" value="1"/>
</dbReference>